<feature type="region of interest" description="Disordered" evidence="1">
    <location>
        <begin position="336"/>
        <end position="372"/>
    </location>
</feature>
<dbReference type="Proteomes" id="UP000267251">
    <property type="component" value="Unassembled WGS sequence"/>
</dbReference>
<accession>A0A4P9Y4J1</accession>
<keyword evidence="3" id="KW-1185">Reference proteome</keyword>
<gene>
    <name evidence="2" type="ORF">BJ684DRAFT_20714</name>
</gene>
<sequence length="372" mass="40436">MGGGGLPTFPTLNDYASPHPSSSSSSSIPSAPFPPKPPAMLWYTAALLLLLCLCSLDSAAPKEAEEADASSLWSHLVSYGGNSYPSPVILGLGSAAVEMLWTTGRHMKNSTTKAKAKSLEKKRARAERYRAEMARKAREAWLAKSKAERRRQYFEQEEEYKKNQVKLYQQYMVQKQQMEVLQRHQQEPWDRYSVWLDRPDVKALLTPEILEELSNQDSPLAQTMPILVLAHPTDEEMKHVLTASSLPMASPLSTMPTNPSSPVMSPPISIPSFLVPPLVNGTGSMMNNGTTPVLSNGTTPVLSNGTAPRLNNGVTTPMMNNGTATPMMTDESTFSKMTIHSRTNTTTPTPLPPTSLSPLSSSPPLSGKGGGK</sequence>
<feature type="compositionally biased region" description="Low complexity" evidence="1">
    <location>
        <begin position="17"/>
        <end position="30"/>
    </location>
</feature>
<organism evidence="2 3">
    <name type="scientific">Piptocephalis cylindrospora</name>
    <dbReference type="NCBI Taxonomy" id="1907219"/>
    <lineage>
        <taxon>Eukaryota</taxon>
        <taxon>Fungi</taxon>
        <taxon>Fungi incertae sedis</taxon>
        <taxon>Zoopagomycota</taxon>
        <taxon>Zoopagomycotina</taxon>
        <taxon>Zoopagomycetes</taxon>
        <taxon>Zoopagales</taxon>
        <taxon>Piptocephalidaceae</taxon>
        <taxon>Piptocephalis</taxon>
    </lineage>
</organism>
<dbReference type="AlphaFoldDB" id="A0A4P9Y4J1"/>
<dbReference type="EMBL" id="KZ988214">
    <property type="protein sequence ID" value="RKP12760.1"/>
    <property type="molecule type" value="Genomic_DNA"/>
</dbReference>
<dbReference type="OrthoDB" id="6433611at2759"/>
<name>A0A4P9Y4J1_9FUNG</name>
<feature type="region of interest" description="Disordered" evidence="1">
    <location>
        <begin position="1"/>
        <end position="30"/>
    </location>
</feature>
<proteinExistence type="predicted"/>
<evidence type="ECO:0000313" key="2">
    <source>
        <dbReference type="EMBL" id="RKP12760.1"/>
    </source>
</evidence>
<reference evidence="3" key="1">
    <citation type="journal article" date="2018" name="Nat. Microbiol.">
        <title>Leveraging single-cell genomics to expand the fungal tree of life.</title>
        <authorList>
            <person name="Ahrendt S.R."/>
            <person name="Quandt C.A."/>
            <person name="Ciobanu D."/>
            <person name="Clum A."/>
            <person name="Salamov A."/>
            <person name="Andreopoulos B."/>
            <person name="Cheng J.F."/>
            <person name="Woyke T."/>
            <person name="Pelin A."/>
            <person name="Henrissat B."/>
            <person name="Reynolds N.K."/>
            <person name="Benny G.L."/>
            <person name="Smith M.E."/>
            <person name="James T.Y."/>
            <person name="Grigoriev I.V."/>
        </authorList>
    </citation>
    <scope>NUCLEOTIDE SEQUENCE [LARGE SCALE GENOMIC DNA]</scope>
</reference>
<feature type="compositionally biased region" description="Low complexity" evidence="1">
    <location>
        <begin position="356"/>
        <end position="366"/>
    </location>
</feature>
<protein>
    <submittedName>
        <fullName evidence="2">Uncharacterized protein</fullName>
    </submittedName>
</protein>
<evidence type="ECO:0000256" key="1">
    <source>
        <dbReference type="SAM" id="MobiDB-lite"/>
    </source>
</evidence>
<evidence type="ECO:0000313" key="3">
    <source>
        <dbReference type="Proteomes" id="UP000267251"/>
    </source>
</evidence>